<name>A0AAJ0CE73_9HYPO</name>
<dbReference type="PANTHER" id="PTHR10730">
    <property type="entry name" value="PROCOLLAGEN-LYSINE,2-OXOGLUTARATE 5-DIOXYGENASE/GLYCOSYLTRANSFERASE 25 FAMILY MEMBER"/>
    <property type="match status" value="1"/>
</dbReference>
<gene>
    <name evidence="5" type="ORF">QQS21_011013</name>
</gene>
<dbReference type="InterPro" id="IPR002654">
    <property type="entry name" value="Glyco_trans_25"/>
</dbReference>
<evidence type="ECO:0000256" key="1">
    <source>
        <dbReference type="ARBA" id="ARBA00006721"/>
    </source>
</evidence>
<evidence type="ECO:0000313" key="5">
    <source>
        <dbReference type="EMBL" id="KAK2591295.1"/>
    </source>
</evidence>
<dbReference type="InterPro" id="IPR050757">
    <property type="entry name" value="Collagen_mod_GT25"/>
</dbReference>
<evidence type="ECO:0000313" key="6">
    <source>
        <dbReference type="Proteomes" id="UP001251528"/>
    </source>
</evidence>
<proteinExistence type="inferred from homology"/>
<comment type="caution">
    <text evidence="5">The sequence shown here is derived from an EMBL/GenBank/DDBJ whole genome shotgun (WGS) entry which is preliminary data.</text>
</comment>
<dbReference type="AlphaFoldDB" id="A0AAJ0CE73"/>
<dbReference type="EMBL" id="JASWJB010000347">
    <property type="protein sequence ID" value="KAK2591295.1"/>
    <property type="molecule type" value="Genomic_DNA"/>
</dbReference>
<comment type="similarity">
    <text evidence="1">Belongs to the glycosyltransferase 25 family.</text>
</comment>
<sequence>MIGFFAANVYTHTYQKTQGLIHQEITSKNVNSSNRELTAAGNSTLGFSSIQFINLKNRFDRVDAVTLQGYLTGLDIIEVPGVESDQIHEMGMPPNHRPVDILLKEKACFRAHANIWSQMLRDKSPAVLILESDAAWDINVREIMTHLNPHFTTLLRQLNSTPIHNAGWDARNSRAATSHDLLQPNPDDPWHSSHWDVLSLGQCLESPVNHESSVTYSDEHVAAGKEYFGKIMGRERVVRLSGGFVCLTAYVVSQTGAAKLLLRHAVDLDAPVDLIIRGMIGSGDLVTYSVMPTVFAQWEYLNNIGMKERGSNSDIHGVKMDNEIDLTGWEDVKRTGSVWHDKEGHPDIAFRNMALEKAWSLILPNAKLD</sequence>
<keyword evidence="2" id="KW-0328">Glycosyltransferase</keyword>
<protein>
    <recommendedName>
        <fullName evidence="4">Glycosyl transferase family 25 domain-containing protein</fullName>
    </recommendedName>
</protein>
<evidence type="ECO:0000256" key="2">
    <source>
        <dbReference type="ARBA" id="ARBA00022676"/>
    </source>
</evidence>
<dbReference type="PANTHER" id="PTHR10730:SF53">
    <property type="entry name" value="GLYCOSYLTRANSFERASE 25 FAMILY MEMBER"/>
    <property type="match status" value="1"/>
</dbReference>
<evidence type="ECO:0000259" key="4">
    <source>
        <dbReference type="Pfam" id="PF01755"/>
    </source>
</evidence>
<dbReference type="Proteomes" id="UP001251528">
    <property type="component" value="Unassembled WGS sequence"/>
</dbReference>
<dbReference type="GO" id="GO:0016740">
    <property type="term" value="F:transferase activity"/>
    <property type="evidence" value="ECO:0007669"/>
    <property type="project" value="UniProtKB-KW"/>
</dbReference>
<reference evidence="5" key="1">
    <citation type="submission" date="2023-06" db="EMBL/GenBank/DDBJ databases">
        <title>Conoideocrella luteorostrata (Hypocreales: Clavicipitaceae), a potential biocontrol fungus for elongate hemlock scale in United States Christmas tree production areas.</title>
        <authorList>
            <person name="Barrett H."/>
            <person name="Lovett B."/>
            <person name="Macias A.M."/>
            <person name="Stajich J.E."/>
            <person name="Kasson M.T."/>
        </authorList>
    </citation>
    <scope>NUCLEOTIDE SEQUENCE</scope>
    <source>
        <strain evidence="5">ARSEF 14590</strain>
    </source>
</reference>
<accession>A0AAJ0CE73</accession>
<keyword evidence="3" id="KW-0808">Transferase</keyword>
<keyword evidence="6" id="KW-1185">Reference proteome</keyword>
<evidence type="ECO:0000256" key="3">
    <source>
        <dbReference type="ARBA" id="ARBA00022679"/>
    </source>
</evidence>
<feature type="domain" description="Glycosyl transferase family 25" evidence="4">
    <location>
        <begin position="54"/>
        <end position="151"/>
    </location>
</feature>
<dbReference type="Pfam" id="PF01755">
    <property type="entry name" value="Glyco_transf_25"/>
    <property type="match status" value="1"/>
</dbReference>
<organism evidence="5 6">
    <name type="scientific">Conoideocrella luteorostrata</name>
    <dbReference type="NCBI Taxonomy" id="1105319"/>
    <lineage>
        <taxon>Eukaryota</taxon>
        <taxon>Fungi</taxon>
        <taxon>Dikarya</taxon>
        <taxon>Ascomycota</taxon>
        <taxon>Pezizomycotina</taxon>
        <taxon>Sordariomycetes</taxon>
        <taxon>Hypocreomycetidae</taxon>
        <taxon>Hypocreales</taxon>
        <taxon>Clavicipitaceae</taxon>
        <taxon>Conoideocrella</taxon>
    </lineage>
</organism>